<comment type="caution">
    <text evidence="2">The sequence shown here is derived from an EMBL/GenBank/DDBJ whole genome shotgun (WGS) entry which is preliminary data.</text>
</comment>
<reference evidence="2 3" key="1">
    <citation type="submission" date="2018-03" db="EMBL/GenBank/DDBJ databases">
        <title>Draft genome sequence of Rohu Carp (Labeo rohita).</title>
        <authorList>
            <person name="Das P."/>
            <person name="Kushwaha B."/>
            <person name="Joshi C.G."/>
            <person name="Kumar D."/>
            <person name="Nagpure N.S."/>
            <person name="Sahoo L."/>
            <person name="Das S.P."/>
            <person name="Bit A."/>
            <person name="Patnaik S."/>
            <person name="Meher P.K."/>
            <person name="Jayasankar P."/>
            <person name="Koringa P.G."/>
            <person name="Patel N.V."/>
            <person name="Hinsu A.T."/>
            <person name="Kumar R."/>
            <person name="Pandey M."/>
            <person name="Agarwal S."/>
            <person name="Srivastava S."/>
            <person name="Singh M."/>
            <person name="Iquebal M.A."/>
            <person name="Jaiswal S."/>
            <person name="Angadi U.B."/>
            <person name="Kumar N."/>
            <person name="Raza M."/>
            <person name="Shah T.M."/>
            <person name="Rai A."/>
            <person name="Jena J.K."/>
        </authorList>
    </citation>
    <scope>NUCLEOTIDE SEQUENCE [LARGE SCALE GENOMIC DNA]</scope>
    <source>
        <strain evidence="2">DASCIFA01</strain>
        <tissue evidence="2">Testis</tissue>
    </source>
</reference>
<dbReference type="Pfam" id="PF20499">
    <property type="entry name" value="DUF6729"/>
    <property type="match status" value="1"/>
</dbReference>
<evidence type="ECO:0000259" key="1">
    <source>
        <dbReference type="Pfam" id="PF20499"/>
    </source>
</evidence>
<evidence type="ECO:0000313" key="3">
    <source>
        <dbReference type="Proteomes" id="UP000290572"/>
    </source>
</evidence>
<gene>
    <name evidence="2" type="ORF">ROHU_001532</name>
</gene>
<organism evidence="2 3">
    <name type="scientific">Labeo rohita</name>
    <name type="common">Indian major carp</name>
    <name type="synonym">Cyprinus rohita</name>
    <dbReference type="NCBI Taxonomy" id="84645"/>
    <lineage>
        <taxon>Eukaryota</taxon>
        <taxon>Metazoa</taxon>
        <taxon>Chordata</taxon>
        <taxon>Craniata</taxon>
        <taxon>Vertebrata</taxon>
        <taxon>Euteleostomi</taxon>
        <taxon>Actinopterygii</taxon>
        <taxon>Neopterygii</taxon>
        <taxon>Teleostei</taxon>
        <taxon>Ostariophysi</taxon>
        <taxon>Cypriniformes</taxon>
        <taxon>Cyprinidae</taxon>
        <taxon>Labeoninae</taxon>
        <taxon>Labeonini</taxon>
        <taxon>Labeo</taxon>
    </lineage>
</organism>
<dbReference type="PANTHER" id="PTHR47773">
    <property type="entry name" value="SI:DKEY-9I5.2-RELATED"/>
    <property type="match status" value="1"/>
</dbReference>
<dbReference type="EMBL" id="QBIY01005238">
    <property type="protein sequence ID" value="RXN37989.1"/>
    <property type="molecule type" value="Genomic_DNA"/>
</dbReference>
<dbReference type="PANTHER" id="PTHR47773:SF1">
    <property type="entry name" value="C2H2-TYPE DOMAIN-CONTAINING PROTEIN"/>
    <property type="match status" value="1"/>
</dbReference>
<sequence>MRRAVSKTHSDADSEDEDSHHVQQYIWLAHSPKILMNLAPAIRSMFPAILCGKRAIDKGVVTLLNDRVNSVSMNKVQRVLQQGHDEWYVERCDLYQTLLYEAHTAGSASSQKSILSFVKAAGTYTPPLPRTPLPCARVLRRAHMIMEMERMPVYRASILSVTGEILCIDGTRKVLKKIYGDGQGTMQYVTSVLNEWGQFLTTVVVAAESEGCYRRMAKGAVLAYYKDDMMLLIQAVRKGNQELYASLSDEDMIAFLKPHQIRSYVRRITRGVEETASAIESIITEFKGPAGLDIDGIHLFKSAQAVDSHWATASKHLSCMQDPPGIQLYVSVKVVVLNGVRLNKYRCRRGSNSLEGLHSHLYNAIPSQRCGVMPFQVYLIAFAVQWNSRMESLWVAGGHGRQTWCMDPRQIQRLNQQADVLFSLREPTITKQEKDHRQLNSQTLLRCVQGILGADSPVLAGIPGGLESDAKPGGQCDME</sequence>
<protein>
    <recommendedName>
        <fullName evidence="1">DUF6729 domain-containing protein</fullName>
    </recommendedName>
</protein>
<proteinExistence type="predicted"/>
<keyword evidence="3" id="KW-1185">Reference proteome</keyword>
<evidence type="ECO:0000313" key="2">
    <source>
        <dbReference type="EMBL" id="RXN37989.1"/>
    </source>
</evidence>
<dbReference type="Proteomes" id="UP000290572">
    <property type="component" value="Unassembled WGS sequence"/>
</dbReference>
<accession>A0A498P2E4</accession>
<dbReference type="InterPro" id="IPR046616">
    <property type="entry name" value="DUF6729"/>
</dbReference>
<dbReference type="AlphaFoldDB" id="A0A498P2E4"/>
<feature type="domain" description="DUF6729" evidence="1">
    <location>
        <begin position="28"/>
        <end position="113"/>
    </location>
</feature>
<name>A0A498P2E4_LABRO</name>